<protein>
    <submittedName>
        <fullName evidence="2">Putative toxin-antitoxin system toxin component, PIN family</fullName>
    </submittedName>
</protein>
<feature type="domain" description="PIN" evidence="1">
    <location>
        <begin position="2"/>
        <end position="113"/>
    </location>
</feature>
<dbReference type="InterPro" id="IPR002850">
    <property type="entry name" value="PIN_toxin-like"/>
</dbReference>
<dbReference type="Gene3D" id="3.40.50.1010">
    <property type="entry name" value="5'-nuclease"/>
    <property type="match status" value="1"/>
</dbReference>
<evidence type="ECO:0000313" key="2">
    <source>
        <dbReference type="EMBL" id="RZD17735.1"/>
    </source>
</evidence>
<dbReference type="NCBIfam" id="TIGR00305">
    <property type="entry name" value="putative toxin-antitoxin system toxin component, PIN family"/>
    <property type="match status" value="1"/>
</dbReference>
<dbReference type="SMART" id="SM00670">
    <property type="entry name" value="PINc"/>
    <property type="match status" value="1"/>
</dbReference>
<dbReference type="PANTHER" id="PTHR34610:SF3">
    <property type="entry name" value="SSL7007 PROTEIN"/>
    <property type="match status" value="1"/>
</dbReference>
<gene>
    <name evidence="2" type="ORF">EVG15_09680</name>
</gene>
<organism evidence="2 3">
    <name type="scientific">Candidatus Acididesulfobacter diazotrophicus</name>
    <dbReference type="NCBI Taxonomy" id="2597226"/>
    <lineage>
        <taxon>Bacteria</taxon>
        <taxon>Deltaproteobacteria</taxon>
        <taxon>Candidatus Acidulodesulfobacterales</taxon>
        <taxon>Candidatus Acididesulfobacter</taxon>
    </lineage>
</organism>
<reference evidence="2 3" key="1">
    <citation type="journal article" date="2019" name="ISME J.">
        <title>Insights into ecological role of a new deltaproteobacterial order Candidatus Acidulodesulfobacterales by metagenomics and metatranscriptomics.</title>
        <authorList>
            <person name="Tan S."/>
            <person name="Liu J."/>
            <person name="Fang Y."/>
            <person name="Hedlund B.P."/>
            <person name="Lian Z.H."/>
            <person name="Huang L.Y."/>
            <person name="Li J.T."/>
            <person name="Huang L.N."/>
            <person name="Li W.J."/>
            <person name="Jiang H.C."/>
            <person name="Dong H.L."/>
            <person name="Shu W.S."/>
        </authorList>
    </citation>
    <scope>NUCLEOTIDE SEQUENCE [LARGE SCALE GENOMIC DNA]</scope>
    <source>
        <strain evidence="2">AP1</strain>
    </source>
</reference>
<dbReference type="PANTHER" id="PTHR34610">
    <property type="entry name" value="SSL7007 PROTEIN"/>
    <property type="match status" value="1"/>
</dbReference>
<dbReference type="Pfam" id="PF13470">
    <property type="entry name" value="PIN_3"/>
    <property type="match status" value="1"/>
</dbReference>
<dbReference type="Proteomes" id="UP000319296">
    <property type="component" value="Unassembled WGS sequence"/>
</dbReference>
<name>A0A519BKE6_9DELT</name>
<dbReference type="InterPro" id="IPR029060">
    <property type="entry name" value="PIN-like_dom_sf"/>
</dbReference>
<evidence type="ECO:0000313" key="3">
    <source>
        <dbReference type="Proteomes" id="UP000319296"/>
    </source>
</evidence>
<sequence>MHKVVLDTNIYLSAILFGKKPEEILNLAKKGKIQALISGEILTEIAGILKRKFGWDDFLISDVIESIREYAILITPSKTVNAIKTHEPDNRILECALEGKAGYIISGDKHHILPLKEYEGIKILSASEFLIFYNKI</sequence>
<comment type="caution">
    <text evidence="2">The sequence shown here is derived from an EMBL/GenBank/DDBJ whole genome shotgun (WGS) entry which is preliminary data.</text>
</comment>
<proteinExistence type="predicted"/>
<accession>A0A519BKE6</accession>
<dbReference type="InterPro" id="IPR002716">
    <property type="entry name" value="PIN_dom"/>
</dbReference>
<dbReference type="EMBL" id="SGBB01000024">
    <property type="protein sequence ID" value="RZD17735.1"/>
    <property type="molecule type" value="Genomic_DNA"/>
</dbReference>
<dbReference type="SUPFAM" id="SSF88723">
    <property type="entry name" value="PIN domain-like"/>
    <property type="match status" value="1"/>
</dbReference>
<dbReference type="AlphaFoldDB" id="A0A519BKE6"/>
<evidence type="ECO:0000259" key="1">
    <source>
        <dbReference type="SMART" id="SM00670"/>
    </source>
</evidence>